<dbReference type="Pfam" id="PF00005">
    <property type="entry name" value="ABC_tran"/>
    <property type="match status" value="2"/>
</dbReference>
<dbReference type="CDD" id="cd03257">
    <property type="entry name" value="ABC_NikE_OppD_transporters"/>
    <property type="match status" value="2"/>
</dbReference>
<sequence length="675" mass="72599">MSELLLIVEGLTAELGDPGRPLRVVDGVSLRVKAGETFALVGESGCGKSMTALALMRLLPPGGRIASGSVRLDGTDLLRLPEYEMRKIRGGRLAMIFQEPQTALNPVLSVGAQIAEAIELHQGRKGRHARAEVIALLCAVGLPDAEHRFDDYPHQLSGGMQQRVMIAMALAGNPQLLIADEPTTALDVTIQAQVLDLLKALQTARGLAVLLITHDLGVVAEYAERLAVMYAGQIVETAPVAEFFNRPGHPYSRQLLASLPEGAKRGQPLRAIEGQPPPPSAFGPGCRFAERCLWAEARCRQAAPPWEVLGAGHEVCCHRALELTATSALGVAHCVQPSLTPLESPAAPILEVRDLRVHFPIRAGILRRTVGWVRAVDGVSLDLGAGQTLALVGESGCGKSTAARAILQLIPPTGGSVRYQGQELVGLDYRRLRPFRKELQIIFQDPAAAMNPRMLVGDTVGEGLKALGIVPNRAERLSRVAKLLEQVGLDQSALNRYPHEFSGGQRQRICIARALALEPKVLICDEPTSALDVSVQAQIINLLRDLQARLGLAYLLITHDFAVVSYLADAVAVMYLGQIVEYGPVSAILEAPRHPYTRALLAAVPQIDPQGRRPVLRLVGELPSPQSPPSGCRFHPRCPEAAARCRHEAPPAVRLGAGHWVQCHLAAGEGVIDRE</sequence>
<dbReference type="InterPro" id="IPR050388">
    <property type="entry name" value="ABC_Ni/Peptide_Import"/>
</dbReference>
<keyword evidence="6 11" id="KW-0067">ATP-binding</keyword>
<protein>
    <recommendedName>
        <fullName evidence="8">ABC-type dipeptide transporter</fullName>
        <ecNumber evidence="8">7.4.2.9</ecNumber>
    </recommendedName>
</protein>
<keyword evidence="12" id="KW-1185">Reference proteome</keyword>
<dbReference type="RefSeq" id="WP_166270136.1">
    <property type="nucleotide sequence ID" value="NZ_CP048029.1"/>
</dbReference>
<evidence type="ECO:0000256" key="3">
    <source>
        <dbReference type="ARBA" id="ARBA00022448"/>
    </source>
</evidence>
<evidence type="ECO:0000256" key="6">
    <source>
        <dbReference type="ARBA" id="ARBA00022840"/>
    </source>
</evidence>
<reference evidence="12" key="1">
    <citation type="submission" date="2020-01" db="EMBL/GenBank/DDBJ databases">
        <title>Caldichromatium gen. nov., sp. nov., a thermophilic purple sulfur bacterium member of the family Chromatiaceae isolated from Nakabusa hot spring, Japan.</title>
        <authorList>
            <person name="Saini M.K."/>
            <person name="Hanada S."/>
            <person name="Tank M."/>
        </authorList>
    </citation>
    <scope>NUCLEOTIDE SEQUENCE [LARGE SCALE GENOMIC DNA]</scope>
    <source>
        <strain evidence="12">No.7</strain>
    </source>
</reference>
<evidence type="ECO:0000256" key="8">
    <source>
        <dbReference type="ARBA" id="ARBA00038852"/>
    </source>
</evidence>
<comment type="similarity">
    <text evidence="2">Belongs to the ABC transporter superfamily.</text>
</comment>
<dbReference type="NCBIfam" id="NF008453">
    <property type="entry name" value="PRK11308.1"/>
    <property type="match status" value="2"/>
</dbReference>
<accession>A0A6G7VBD0</accession>
<feature type="domain" description="ABC transporter" evidence="10">
    <location>
        <begin position="6"/>
        <end position="256"/>
    </location>
</feature>
<dbReference type="NCBIfam" id="TIGR01727">
    <property type="entry name" value="oligo_HPY"/>
    <property type="match status" value="2"/>
</dbReference>
<comment type="subcellular location">
    <subcellularLocation>
        <location evidence="1">Cell inner membrane</location>
        <topology evidence="1">Peripheral membrane protein</topology>
    </subcellularLocation>
</comment>
<dbReference type="EC" id="7.4.2.9" evidence="8"/>
<keyword evidence="7" id="KW-0472">Membrane</keyword>
<keyword evidence="5" id="KW-0547">Nucleotide-binding</keyword>
<dbReference type="FunFam" id="3.40.50.300:FF:000016">
    <property type="entry name" value="Oligopeptide ABC transporter ATP-binding component"/>
    <property type="match status" value="2"/>
</dbReference>
<name>A0A6G7VBD0_9GAMM</name>
<dbReference type="InterPro" id="IPR013563">
    <property type="entry name" value="Oligopep_ABC_C"/>
</dbReference>
<dbReference type="GO" id="GO:0055085">
    <property type="term" value="P:transmembrane transport"/>
    <property type="evidence" value="ECO:0007669"/>
    <property type="project" value="UniProtKB-ARBA"/>
</dbReference>
<evidence type="ECO:0000259" key="10">
    <source>
        <dbReference type="PROSITE" id="PS50893"/>
    </source>
</evidence>
<dbReference type="PROSITE" id="PS00211">
    <property type="entry name" value="ABC_TRANSPORTER_1"/>
    <property type="match status" value="2"/>
</dbReference>
<gene>
    <name evidence="11" type="ORF">GWK36_04525</name>
</gene>
<evidence type="ECO:0000256" key="4">
    <source>
        <dbReference type="ARBA" id="ARBA00022475"/>
    </source>
</evidence>
<evidence type="ECO:0000256" key="2">
    <source>
        <dbReference type="ARBA" id="ARBA00005417"/>
    </source>
</evidence>
<evidence type="ECO:0000256" key="9">
    <source>
        <dbReference type="ARBA" id="ARBA00047356"/>
    </source>
</evidence>
<dbReference type="NCBIfam" id="NF007739">
    <property type="entry name" value="PRK10419.1"/>
    <property type="match status" value="2"/>
</dbReference>
<dbReference type="Pfam" id="PF08352">
    <property type="entry name" value="oligo_HPY"/>
    <property type="match status" value="2"/>
</dbReference>
<dbReference type="EMBL" id="CP048029">
    <property type="protein sequence ID" value="QIK37369.1"/>
    <property type="molecule type" value="Genomic_DNA"/>
</dbReference>
<keyword evidence="4" id="KW-1003">Cell membrane</keyword>
<keyword evidence="3" id="KW-0813">Transport</keyword>
<dbReference type="GO" id="GO:0005886">
    <property type="term" value="C:plasma membrane"/>
    <property type="evidence" value="ECO:0007669"/>
    <property type="project" value="UniProtKB-SubCell"/>
</dbReference>
<dbReference type="SMART" id="SM00382">
    <property type="entry name" value="AAA"/>
    <property type="match status" value="2"/>
</dbReference>
<dbReference type="GO" id="GO:0005524">
    <property type="term" value="F:ATP binding"/>
    <property type="evidence" value="ECO:0007669"/>
    <property type="project" value="UniProtKB-KW"/>
</dbReference>
<evidence type="ECO:0000256" key="7">
    <source>
        <dbReference type="ARBA" id="ARBA00023136"/>
    </source>
</evidence>
<organism evidence="11 12">
    <name type="scientific">Caldichromatium japonicum</name>
    <dbReference type="NCBI Taxonomy" id="2699430"/>
    <lineage>
        <taxon>Bacteria</taxon>
        <taxon>Pseudomonadati</taxon>
        <taxon>Pseudomonadota</taxon>
        <taxon>Gammaproteobacteria</taxon>
        <taxon>Chromatiales</taxon>
        <taxon>Chromatiaceae</taxon>
        <taxon>Caldichromatium</taxon>
    </lineage>
</organism>
<dbReference type="InterPro" id="IPR017871">
    <property type="entry name" value="ABC_transporter-like_CS"/>
</dbReference>
<dbReference type="PANTHER" id="PTHR43297:SF2">
    <property type="entry name" value="DIPEPTIDE TRANSPORT ATP-BINDING PROTEIN DPPD"/>
    <property type="match status" value="1"/>
</dbReference>
<dbReference type="GO" id="GO:0016887">
    <property type="term" value="F:ATP hydrolysis activity"/>
    <property type="evidence" value="ECO:0007669"/>
    <property type="project" value="InterPro"/>
</dbReference>
<dbReference type="Gene3D" id="3.40.50.300">
    <property type="entry name" value="P-loop containing nucleotide triphosphate hydrolases"/>
    <property type="match status" value="2"/>
</dbReference>
<dbReference type="PROSITE" id="PS50893">
    <property type="entry name" value="ABC_TRANSPORTER_2"/>
    <property type="match status" value="2"/>
</dbReference>
<dbReference type="SUPFAM" id="SSF52540">
    <property type="entry name" value="P-loop containing nucleoside triphosphate hydrolases"/>
    <property type="match status" value="2"/>
</dbReference>
<dbReference type="InterPro" id="IPR003593">
    <property type="entry name" value="AAA+_ATPase"/>
</dbReference>
<dbReference type="KEGG" id="cjap:GWK36_04525"/>
<dbReference type="AlphaFoldDB" id="A0A6G7VBD0"/>
<comment type="catalytic activity">
    <reaction evidence="9">
        <text>a dipeptide(out) + ATP + H2O = a dipeptide(in) + ADP + phosphate + H(+)</text>
        <dbReference type="Rhea" id="RHEA:23120"/>
        <dbReference type="ChEBI" id="CHEBI:15377"/>
        <dbReference type="ChEBI" id="CHEBI:15378"/>
        <dbReference type="ChEBI" id="CHEBI:30616"/>
        <dbReference type="ChEBI" id="CHEBI:43474"/>
        <dbReference type="ChEBI" id="CHEBI:90799"/>
        <dbReference type="ChEBI" id="CHEBI:456216"/>
        <dbReference type="EC" id="7.4.2.9"/>
    </reaction>
</comment>
<dbReference type="Proteomes" id="UP000502699">
    <property type="component" value="Chromosome"/>
</dbReference>
<dbReference type="InterPro" id="IPR027417">
    <property type="entry name" value="P-loop_NTPase"/>
</dbReference>
<evidence type="ECO:0000256" key="1">
    <source>
        <dbReference type="ARBA" id="ARBA00004417"/>
    </source>
</evidence>
<evidence type="ECO:0000313" key="11">
    <source>
        <dbReference type="EMBL" id="QIK37369.1"/>
    </source>
</evidence>
<proteinExistence type="inferred from homology"/>
<evidence type="ECO:0000313" key="12">
    <source>
        <dbReference type="Proteomes" id="UP000502699"/>
    </source>
</evidence>
<dbReference type="GO" id="GO:0015833">
    <property type="term" value="P:peptide transport"/>
    <property type="evidence" value="ECO:0007669"/>
    <property type="project" value="InterPro"/>
</dbReference>
<evidence type="ECO:0000256" key="5">
    <source>
        <dbReference type="ARBA" id="ARBA00022741"/>
    </source>
</evidence>
<feature type="domain" description="ABC transporter" evidence="10">
    <location>
        <begin position="361"/>
        <end position="601"/>
    </location>
</feature>
<dbReference type="InterPro" id="IPR003439">
    <property type="entry name" value="ABC_transporter-like_ATP-bd"/>
</dbReference>
<dbReference type="PANTHER" id="PTHR43297">
    <property type="entry name" value="OLIGOPEPTIDE TRANSPORT ATP-BINDING PROTEIN APPD"/>
    <property type="match status" value="1"/>
</dbReference>